<comment type="similarity">
    <text evidence="1">Belongs to the ATP-dependent AMP-binding enzyme family.</text>
</comment>
<name>A0A9X2D578_9ACTN</name>
<dbReference type="InterPro" id="IPR020845">
    <property type="entry name" value="AMP-binding_CS"/>
</dbReference>
<protein>
    <submittedName>
        <fullName evidence="5">AMP-binding protein</fullName>
    </submittedName>
</protein>
<dbReference type="AlphaFoldDB" id="A0A9X2D578"/>
<evidence type="ECO:0000259" key="4">
    <source>
        <dbReference type="Pfam" id="PF13193"/>
    </source>
</evidence>
<dbReference type="RefSeq" id="WP_250826247.1">
    <property type="nucleotide sequence ID" value="NZ_JAMOIL010000003.1"/>
</dbReference>
<dbReference type="SUPFAM" id="SSF56801">
    <property type="entry name" value="Acetyl-CoA synthetase-like"/>
    <property type="match status" value="1"/>
</dbReference>
<dbReference type="EMBL" id="JAMOIL010000003">
    <property type="protein sequence ID" value="MCM0619413.1"/>
    <property type="molecule type" value="Genomic_DNA"/>
</dbReference>
<sequence>MLGGLPASRAAKALSTASAGARVLTRAGVVRPYGPGVLAGLAVTLRRWGTGAAGGFSSLATRAPHQVGLVDELGELTWADLVGRAQSLARALAGLGVGEGDRVALLCRNHRGFVETTIAVSMLGADVLYLNTAFAGPQLRDVLARDAPAVVVHDEEFTPALLGIEDGVEDGGDGGGAGTEPAAVRVVAWTDTDAPGAVTTEQLIASHERGPLTPPGRNGRTVILTSGTTGTPKGAPRAEAGIDAGVSLLSALPLRAGWRTHVAAPLFHTWGYGHLALSMLLGSTLVLARRFEPQACLDLLRRERCDSFVVVPVMLQRILALPEEQLAAADLSRVQVVASSGSALPGDLPLTWMDRFGDRLWSTYGSTEVAYASVASPQDLRAAPGTAGRPPWNTEVRVLGDDLAPVPRGTTGRIFVGNGLLFEGYTGGGSKEVVDGLMATGDVGRVDEAGRLVVEGRDDDMIVSGGENVFPQEVEDCIARMPGVAEVAVVGVADPDFGQRLRAFVVAAGAPHAGAAGGGGPTAEEVQQHVRDNLARYKVPRDVVRLDALPRNATGKVLKRELPHPETSPEP</sequence>
<dbReference type="PANTHER" id="PTHR43201">
    <property type="entry name" value="ACYL-COA SYNTHETASE"/>
    <property type="match status" value="1"/>
</dbReference>
<dbReference type="Pfam" id="PF00501">
    <property type="entry name" value="AMP-binding"/>
    <property type="match status" value="1"/>
</dbReference>
<dbReference type="GO" id="GO:0031956">
    <property type="term" value="F:medium-chain fatty acid-CoA ligase activity"/>
    <property type="evidence" value="ECO:0007669"/>
    <property type="project" value="TreeGrafter"/>
</dbReference>
<dbReference type="InterPro" id="IPR045851">
    <property type="entry name" value="AMP-bd_C_sf"/>
</dbReference>
<dbReference type="InterPro" id="IPR025110">
    <property type="entry name" value="AMP-bd_C"/>
</dbReference>
<reference evidence="5" key="1">
    <citation type="submission" date="2022-05" db="EMBL/GenBank/DDBJ databases">
        <authorList>
            <person name="Tuo L."/>
        </authorList>
    </citation>
    <scope>NUCLEOTIDE SEQUENCE</scope>
    <source>
        <strain evidence="5">BSK12Z-4</strain>
    </source>
</reference>
<keyword evidence="2" id="KW-0436">Ligase</keyword>
<dbReference type="InterPro" id="IPR000873">
    <property type="entry name" value="AMP-dep_synth/lig_dom"/>
</dbReference>
<dbReference type="Gene3D" id="3.40.50.12780">
    <property type="entry name" value="N-terminal domain of ligase-like"/>
    <property type="match status" value="1"/>
</dbReference>
<proteinExistence type="inferred from homology"/>
<evidence type="ECO:0000259" key="3">
    <source>
        <dbReference type="Pfam" id="PF00501"/>
    </source>
</evidence>
<accession>A0A9X2D578</accession>
<dbReference type="Pfam" id="PF13193">
    <property type="entry name" value="AMP-binding_C"/>
    <property type="match status" value="1"/>
</dbReference>
<dbReference type="Gene3D" id="3.30.300.30">
    <property type="match status" value="1"/>
</dbReference>
<dbReference type="InterPro" id="IPR042099">
    <property type="entry name" value="ANL_N_sf"/>
</dbReference>
<dbReference type="PANTHER" id="PTHR43201:SF5">
    <property type="entry name" value="MEDIUM-CHAIN ACYL-COA LIGASE ACSF2, MITOCHONDRIAL"/>
    <property type="match status" value="1"/>
</dbReference>
<evidence type="ECO:0000256" key="2">
    <source>
        <dbReference type="ARBA" id="ARBA00022598"/>
    </source>
</evidence>
<comment type="caution">
    <text evidence="5">The sequence shown here is derived from an EMBL/GenBank/DDBJ whole genome shotgun (WGS) entry which is preliminary data.</text>
</comment>
<gene>
    <name evidence="5" type="ORF">M8330_03760</name>
</gene>
<dbReference type="GO" id="GO:0006631">
    <property type="term" value="P:fatty acid metabolic process"/>
    <property type="evidence" value="ECO:0007669"/>
    <property type="project" value="TreeGrafter"/>
</dbReference>
<dbReference type="Proteomes" id="UP001139485">
    <property type="component" value="Unassembled WGS sequence"/>
</dbReference>
<feature type="domain" description="AMP-binding enzyme C-terminal" evidence="4">
    <location>
        <begin position="473"/>
        <end position="556"/>
    </location>
</feature>
<evidence type="ECO:0000313" key="6">
    <source>
        <dbReference type="Proteomes" id="UP001139485"/>
    </source>
</evidence>
<evidence type="ECO:0000256" key="1">
    <source>
        <dbReference type="ARBA" id="ARBA00006432"/>
    </source>
</evidence>
<keyword evidence="6" id="KW-1185">Reference proteome</keyword>
<dbReference type="PROSITE" id="PS00455">
    <property type="entry name" value="AMP_BINDING"/>
    <property type="match status" value="1"/>
</dbReference>
<feature type="domain" description="AMP-dependent synthetase/ligase" evidence="3">
    <location>
        <begin position="60"/>
        <end position="425"/>
    </location>
</feature>
<organism evidence="5 6">
    <name type="scientific">Nocardioides bruguierae</name>
    <dbReference type="NCBI Taxonomy" id="2945102"/>
    <lineage>
        <taxon>Bacteria</taxon>
        <taxon>Bacillati</taxon>
        <taxon>Actinomycetota</taxon>
        <taxon>Actinomycetes</taxon>
        <taxon>Propionibacteriales</taxon>
        <taxon>Nocardioidaceae</taxon>
        <taxon>Nocardioides</taxon>
    </lineage>
</organism>
<evidence type="ECO:0000313" key="5">
    <source>
        <dbReference type="EMBL" id="MCM0619413.1"/>
    </source>
</evidence>